<dbReference type="GO" id="GO:0005524">
    <property type="term" value="F:ATP binding"/>
    <property type="evidence" value="ECO:0007669"/>
    <property type="project" value="UniProtKB-KW"/>
</dbReference>
<evidence type="ECO:0000256" key="1">
    <source>
        <dbReference type="ARBA" id="ARBA00005085"/>
    </source>
</evidence>
<sequence>MILVRHHNEGQLKPYFYFALEEYLLTEVLEEGQTYFFTWEINGVVIGKNQVIENEVNLEYLKENNIDVYRRPTGGGCVYADHRNTMFSIITKKQTNNFSFKTYLSKIIESMKLLDVNIEFSGRNDLLFEGKKISGNAFLQNKYGMLMHGTFLYDCDLETMVRAITPSDEKLVSKGVDSVRSRVTNLKPYLNGMTQEQLIKHFENTMTYQTYELSDQEVTKIQKMAEKYESKSWIYKKQPPHTKTLKKRITGGLIEVMIDLHDGTIENFKILGDFFDTKPLESFEKLFIGQEYTKKTIAKIFELDNIDDYILDIKKDEFMALLNDGVLIDE</sequence>
<evidence type="ECO:0000256" key="2">
    <source>
        <dbReference type="ARBA" id="ARBA00005124"/>
    </source>
</evidence>
<dbReference type="Gene3D" id="3.30.390.50">
    <property type="entry name" value="CO dehydrogenase flavoprotein, C-terminal domain"/>
    <property type="match status" value="1"/>
</dbReference>
<dbReference type="SUPFAM" id="SSF82649">
    <property type="entry name" value="SufE/NifU"/>
    <property type="match status" value="1"/>
</dbReference>
<evidence type="ECO:0000313" key="9">
    <source>
        <dbReference type="Proteomes" id="UP000620133"/>
    </source>
</evidence>
<dbReference type="SUPFAM" id="SSF55681">
    <property type="entry name" value="Class II aaRS and biotin synthetases"/>
    <property type="match status" value="1"/>
</dbReference>
<dbReference type="UniPathway" id="UPA00537">
    <property type="reaction ID" value="UER00594"/>
</dbReference>
<dbReference type="KEGG" id="manr:MPAN_007210"/>
<gene>
    <name evidence="8" type="ORF">MPAN_007210</name>
</gene>
<evidence type="ECO:0000256" key="3">
    <source>
        <dbReference type="ARBA" id="ARBA00012367"/>
    </source>
</evidence>
<keyword evidence="4 8" id="KW-0436">Ligase</keyword>
<comment type="pathway">
    <text evidence="2">Protein modification; protein lipoylation via exogenous pathway; protein N(6)-(lipoyl)lysine from lipoate: step 1/2.</text>
</comment>
<keyword evidence="5" id="KW-0547">Nucleotide-binding</keyword>
<dbReference type="GO" id="GO:0009249">
    <property type="term" value="P:protein lipoylation"/>
    <property type="evidence" value="ECO:0007669"/>
    <property type="project" value="InterPro"/>
</dbReference>
<accession>A0A7U9TIG1</accession>
<proteinExistence type="predicted"/>
<dbReference type="InterPro" id="IPR019491">
    <property type="entry name" value="Lipoate_protein_ligase_C"/>
</dbReference>
<dbReference type="AlphaFoldDB" id="A0A7U9TIG1"/>
<keyword evidence="9" id="KW-1185">Reference proteome</keyword>
<dbReference type="EC" id="6.3.1.20" evidence="3"/>
<dbReference type="RefSeq" id="WP_176238662.1">
    <property type="nucleotide sequence ID" value="NZ_AP024412.1"/>
</dbReference>
<dbReference type="NCBIfam" id="TIGR00545">
    <property type="entry name" value="lipoyltrans"/>
    <property type="match status" value="1"/>
</dbReference>
<comment type="catalytic activity">
    <reaction evidence="7">
        <text>L-lysyl-[lipoyl-carrier protein] + (R)-lipoate + ATP = N(6)-[(R)-lipoyl]-L-lysyl-[lipoyl-carrier protein] + AMP + diphosphate + H(+)</text>
        <dbReference type="Rhea" id="RHEA:49288"/>
        <dbReference type="Rhea" id="RHEA-COMP:10500"/>
        <dbReference type="Rhea" id="RHEA-COMP:10502"/>
        <dbReference type="ChEBI" id="CHEBI:15378"/>
        <dbReference type="ChEBI" id="CHEBI:29969"/>
        <dbReference type="ChEBI" id="CHEBI:30616"/>
        <dbReference type="ChEBI" id="CHEBI:33019"/>
        <dbReference type="ChEBI" id="CHEBI:83088"/>
        <dbReference type="ChEBI" id="CHEBI:83099"/>
        <dbReference type="ChEBI" id="CHEBI:456215"/>
        <dbReference type="EC" id="6.3.1.20"/>
    </reaction>
</comment>
<evidence type="ECO:0000256" key="5">
    <source>
        <dbReference type="ARBA" id="ARBA00022741"/>
    </source>
</evidence>
<dbReference type="InterPro" id="IPR004562">
    <property type="entry name" value="LipoylTrfase_LipoateP_Ligase"/>
</dbReference>
<organism evidence="8 9">
    <name type="scientific">Mariniplasma anaerobium</name>
    <dbReference type="NCBI Taxonomy" id="2735436"/>
    <lineage>
        <taxon>Bacteria</taxon>
        <taxon>Bacillati</taxon>
        <taxon>Mycoplasmatota</taxon>
        <taxon>Mollicutes</taxon>
        <taxon>Acholeplasmatales</taxon>
        <taxon>Acholeplasmataceae</taxon>
        <taxon>Mariniplasma</taxon>
    </lineage>
</organism>
<dbReference type="InterPro" id="IPR045864">
    <property type="entry name" value="aa-tRNA-synth_II/BPL/LPL"/>
</dbReference>
<evidence type="ECO:0000256" key="7">
    <source>
        <dbReference type="ARBA" id="ARBA00048037"/>
    </source>
</evidence>
<dbReference type="Pfam" id="PF21948">
    <property type="entry name" value="LplA-B_cat"/>
    <property type="match status" value="1"/>
</dbReference>
<evidence type="ECO:0000256" key="6">
    <source>
        <dbReference type="ARBA" id="ARBA00022840"/>
    </source>
</evidence>
<name>A0A7U9TIG1_9MOLU</name>
<dbReference type="Proteomes" id="UP000620133">
    <property type="component" value="Chromosome"/>
</dbReference>
<dbReference type="Gene3D" id="3.30.930.10">
    <property type="entry name" value="Bira Bifunctional Protein, Domain 2"/>
    <property type="match status" value="1"/>
</dbReference>
<keyword evidence="6" id="KW-0067">ATP-binding</keyword>
<dbReference type="InterPro" id="IPR004143">
    <property type="entry name" value="BPL_LPL_catalytic"/>
</dbReference>
<dbReference type="Pfam" id="PF10437">
    <property type="entry name" value="Lip_prot_lig_C"/>
    <property type="match status" value="1"/>
</dbReference>
<dbReference type="PROSITE" id="PS51733">
    <property type="entry name" value="BPL_LPL_CATALYTIC"/>
    <property type="match status" value="1"/>
</dbReference>
<dbReference type="GO" id="GO:0016979">
    <property type="term" value="F:lipoate-protein ligase activity"/>
    <property type="evidence" value="ECO:0007669"/>
    <property type="project" value="UniProtKB-EC"/>
</dbReference>
<dbReference type="GO" id="GO:0005737">
    <property type="term" value="C:cytoplasm"/>
    <property type="evidence" value="ECO:0007669"/>
    <property type="project" value="TreeGrafter"/>
</dbReference>
<dbReference type="PANTHER" id="PTHR12561:SF3">
    <property type="entry name" value="LIPOYLTRANSFERASE 1, MITOCHONDRIAL"/>
    <property type="match status" value="1"/>
</dbReference>
<dbReference type="PANTHER" id="PTHR12561">
    <property type="entry name" value="LIPOATE-PROTEIN LIGASE"/>
    <property type="match status" value="1"/>
</dbReference>
<dbReference type="CDD" id="cd16443">
    <property type="entry name" value="LplA"/>
    <property type="match status" value="1"/>
</dbReference>
<evidence type="ECO:0000313" key="8">
    <source>
        <dbReference type="EMBL" id="BCR35828.1"/>
    </source>
</evidence>
<dbReference type="EMBL" id="AP024412">
    <property type="protein sequence ID" value="BCR35828.1"/>
    <property type="molecule type" value="Genomic_DNA"/>
</dbReference>
<comment type="pathway">
    <text evidence="1">Protein modification; protein lipoylation via exogenous pathway; protein N(6)-(lipoyl)lysine from lipoate: step 2/2.</text>
</comment>
<reference evidence="8" key="1">
    <citation type="submission" date="2021-01" db="EMBL/GenBank/DDBJ databases">
        <title>Draft genome sequence of Acholeplasmataceae bacterium strain Mahy22.</title>
        <authorList>
            <person name="Watanabe M."/>
            <person name="Kojima H."/>
            <person name="Fukui M."/>
        </authorList>
    </citation>
    <scope>NUCLEOTIDE SEQUENCE</scope>
    <source>
        <strain evidence="8">Mahy22</strain>
    </source>
</reference>
<evidence type="ECO:0000256" key="4">
    <source>
        <dbReference type="ARBA" id="ARBA00022598"/>
    </source>
</evidence>
<protein>
    <recommendedName>
        <fullName evidence="3">lipoate--protein ligase</fullName>
        <ecNumber evidence="3">6.3.1.20</ecNumber>
    </recommendedName>
</protein>
<dbReference type="GO" id="GO:0017118">
    <property type="term" value="F:lipoyltransferase activity"/>
    <property type="evidence" value="ECO:0007669"/>
    <property type="project" value="TreeGrafter"/>
</dbReference>